<name>A0ABS7CTC2_9BACT</name>
<reference evidence="1 2" key="1">
    <citation type="journal article" date="2016" name="Int. J. Syst. Evol. Microbiol.">
        <title>Pontibacter aydingkolensis sp. nov., isolated from soil of a salt lake.</title>
        <authorList>
            <person name="Osman G."/>
            <person name="Zhang T."/>
            <person name="Lou K."/>
            <person name="Gao Y."/>
            <person name="Chang W."/>
            <person name="Lin Q."/>
            <person name="Yang H.M."/>
            <person name="Huo X.D."/>
            <person name="Wang N."/>
        </authorList>
    </citation>
    <scope>NUCLEOTIDE SEQUENCE [LARGE SCALE GENOMIC DNA]</scope>
    <source>
        <strain evidence="1 2">KACC 19255</strain>
    </source>
</reference>
<protein>
    <submittedName>
        <fullName evidence="1">SIR2 family protein</fullName>
    </submittedName>
</protein>
<dbReference type="EMBL" id="JAHYXK010000005">
    <property type="protein sequence ID" value="MBW7467091.1"/>
    <property type="molecule type" value="Genomic_DNA"/>
</dbReference>
<dbReference type="Proteomes" id="UP000813018">
    <property type="component" value="Unassembled WGS sequence"/>
</dbReference>
<evidence type="ECO:0000313" key="2">
    <source>
        <dbReference type="Proteomes" id="UP000813018"/>
    </source>
</evidence>
<comment type="caution">
    <text evidence="1">The sequence shown here is derived from an EMBL/GenBank/DDBJ whole genome shotgun (WGS) entry which is preliminary data.</text>
</comment>
<proteinExistence type="predicted"/>
<dbReference type="Pfam" id="PF13289">
    <property type="entry name" value="SIR2_2"/>
    <property type="match status" value="1"/>
</dbReference>
<organism evidence="1 2">
    <name type="scientific">Pontibacter aydingkolensis</name>
    <dbReference type="NCBI Taxonomy" id="1911536"/>
    <lineage>
        <taxon>Bacteria</taxon>
        <taxon>Pseudomonadati</taxon>
        <taxon>Bacteroidota</taxon>
        <taxon>Cytophagia</taxon>
        <taxon>Cytophagales</taxon>
        <taxon>Hymenobacteraceae</taxon>
        <taxon>Pontibacter</taxon>
    </lineage>
</organism>
<dbReference type="RefSeq" id="WP_219876970.1">
    <property type="nucleotide sequence ID" value="NZ_JAHYXK010000005.1"/>
</dbReference>
<sequence>MHIYTLNYDGILDTLLTHRGKGYQGQEYLFKDSFYFGDFQPRKLESLPFLMAHLHGSYKFRRGRQFTSKLRREVVNDNPVMIYNSPKLKEALIKEDTVLKTYYNQLSKDLQTYQRLIILGCSFKTEPHLRHLIEKYFNRHGTEVIVCSDKPEEIVSILEPHYNFPIYTQSTEHVKSEKQLIELFDKLFSATSMEILATA</sequence>
<gene>
    <name evidence="1" type="ORF">K0O23_08420</name>
</gene>
<evidence type="ECO:0000313" key="1">
    <source>
        <dbReference type="EMBL" id="MBW7467091.1"/>
    </source>
</evidence>
<keyword evidence="2" id="KW-1185">Reference proteome</keyword>
<accession>A0ABS7CTC2</accession>